<sequence length="162" mass="18592">MSLHWESFVMTLIAFGILYFLLNKYAFGPLFSVMEKRRELIQNQLSEASATREQAIAFVEEQKQALQQARKEAHEIIEQSKQTSYKQAAEILEQAKEQAVRLKDEAVRDIESEKNKAVQELRSELGSMSVKIASKLLEKEVSTDQAQEQLVNQYLKEVGGRQ</sequence>
<dbReference type="Proteomes" id="UP001519273">
    <property type="component" value="Unassembled WGS sequence"/>
</dbReference>
<dbReference type="Pfam" id="PF00430">
    <property type="entry name" value="ATP-synt_B"/>
    <property type="match status" value="1"/>
</dbReference>
<keyword evidence="5 13" id="KW-0812">Transmembrane</keyword>
<dbReference type="Gene3D" id="1.20.5.620">
    <property type="entry name" value="F1F0 ATP synthase subunit B, membrane domain"/>
    <property type="match status" value="1"/>
</dbReference>
<reference evidence="16 17" key="1">
    <citation type="submission" date="2021-03" db="EMBL/GenBank/DDBJ databases">
        <title>Genomic Encyclopedia of Type Strains, Phase IV (KMG-IV): sequencing the most valuable type-strain genomes for metagenomic binning, comparative biology and taxonomic classification.</title>
        <authorList>
            <person name="Goeker M."/>
        </authorList>
    </citation>
    <scope>NUCLEOTIDE SEQUENCE [LARGE SCALE GENOMIC DNA]</scope>
    <source>
        <strain evidence="16 17">DSM 23491</strain>
    </source>
</reference>
<organism evidence="16 17">
    <name type="scientific">Paenibacillus sediminis</name>
    <dbReference type="NCBI Taxonomy" id="664909"/>
    <lineage>
        <taxon>Bacteria</taxon>
        <taxon>Bacillati</taxon>
        <taxon>Bacillota</taxon>
        <taxon>Bacilli</taxon>
        <taxon>Bacillales</taxon>
        <taxon>Paenibacillaceae</taxon>
        <taxon>Paenibacillus</taxon>
    </lineage>
</organism>
<evidence type="ECO:0000256" key="15">
    <source>
        <dbReference type="SAM" id="Coils"/>
    </source>
</evidence>
<proteinExistence type="inferred from homology"/>
<keyword evidence="7 13" id="KW-1133">Transmembrane helix</keyword>
<dbReference type="NCBIfam" id="TIGR01144">
    <property type="entry name" value="ATP_synt_b"/>
    <property type="match status" value="1"/>
</dbReference>
<keyword evidence="17" id="KW-1185">Reference proteome</keyword>
<dbReference type="InterPro" id="IPR028987">
    <property type="entry name" value="ATP_synth_B-like_membr_sf"/>
</dbReference>
<keyword evidence="2 13" id="KW-0813">Transport</keyword>
<gene>
    <name evidence="13" type="primary">atpF</name>
    <name evidence="16" type="ORF">J2Z20_001582</name>
</gene>
<dbReference type="PANTHER" id="PTHR33445:SF1">
    <property type="entry name" value="ATP SYNTHASE SUBUNIT B"/>
    <property type="match status" value="1"/>
</dbReference>
<evidence type="ECO:0000313" key="17">
    <source>
        <dbReference type="Proteomes" id="UP001519273"/>
    </source>
</evidence>
<dbReference type="HAMAP" id="MF_01398">
    <property type="entry name" value="ATP_synth_b_bprime"/>
    <property type="match status" value="1"/>
</dbReference>
<evidence type="ECO:0000256" key="6">
    <source>
        <dbReference type="ARBA" id="ARBA00022781"/>
    </source>
</evidence>
<dbReference type="EMBL" id="JAGGKP010000002">
    <property type="protein sequence ID" value="MBP1936701.1"/>
    <property type="molecule type" value="Genomic_DNA"/>
</dbReference>
<keyword evidence="6 13" id="KW-0375">Hydrogen ion transport</keyword>
<keyword evidence="10 13" id="KW-0066">ATP synthesis</keyword>
<dbReference type="RefSeq" id="WP_209847752.1">
    <property type="nucleotide sequence ID" value="NZ_CBCRVE010000003.1"/>
</dbReference>
<feature type="coiled-coil region" evidence="15">
    <location>
        <begin position="52"/>
        <end position="116"/>
    </location>
</feature>
<dbReference type="CDD" id="cd06503">
    <property type="entry name" value="ATP-synt_Fo_b"/>
    <property type="match status" value="1"/>
</dbReference>
<evidence type="ECO:0000256" key="14">
    <source>
        <dbReference type="RuleBase" id="RU003848"/>
    </source>
</evidence>
<comment type="similarity">
    <text evidence="1 13 14">Belongs to the ATPase B chain family.</text>
</comment>
<protein>
    <recommendedName>
        <fullName evidence="13">ATP synthase subunit b</fullName>
    </recommendedName>
    <alternativeName>
        <fullName evidence="13">ATP synthase F(0) sector subunit b</fullName>
    </alternativeName>
    <alternativeName>
        <fullName evidence="13">ATPase subunit I</fullName>
    </alternativeName>
    <alternativeName>
        <fullName evidence="13">F-type ATPase subunit b</fullName>
        <shortName evidence="13">F-ATPase subunit b</shortName>
    </alternativeName>
</protein>
<evidence type="ECO:0000256" key="3">
    <source>
        <dbReference type="ARBA" id="ARBA00022475"/>
    </source>
</evidence>
<comment type="caution">
    <text evidence="16">The sequence shown here is derived from an EMBL/GenBank/DDBJ whole genome shotgun (WGS) entry which is preliminary data.</text>
</comment>
<keyword evidence="9 13" id="KW-0472">Membrane</keyword>
<dbReference type="PANTHER" id="PTHR33445">
    <property type="entry name" value="ATP SYNTHASE SUBUNIT B', CHLOROPLASTIC"/>
    <property type="match status" value="1"/>
</dbReference>
<keyword evidence="15" id="KW-0175">Coiled coil</keyword>
<evidence type="ECO:0000256" key="8">
    <source>
        <dbReference type="ARBA" id="ARBA00023065"/>
    </source>
</evidence>
<keyword evidence="8 13" id="KW-0406">Ion transport</keyword>
<dbReference type="SUPFAM" id="SSF81573">
    <property type="entry name" value="F1F0 ATP synthase subunit B, membrane domain"/>
    <property type="match status" value="1"/>
</dbReference>
<name>A0ABS4H2K5_9BACL</name>
<evidence type="ECO:0000256" key="9">
    <source>
        <dbReference type="ARBA" id="ARBA00023136"/>
    </source>
</evidence>
<comment type="subcellular location">
    <subcellularLocation>
        <location evidence="13">Cell membrane</location>
        <topology evidence="13">Single-pass membrane protein</topology>
    </subcellularLocation>
    <subcellularLocation>
        <location evidence="12">Endomembrane system</location>
        <topology evidence="12">Single-pass membrane protein</topology>
    </subcellularLocation>
</comment>
<evidence type="ECO:0000256" key="10">
    <source>
        <dbReference type="ARBA" id="ARBA00023310"/>
    </source>
</evidence>
<comment type="function">
    <text evidence="11 13">F(1)F(0) ATP synthase produces ATP from ADP in the presence of a proton or sodium gradient. F-type ATPases consist of two structural domains, F(1) containing the extramembraneous catalytic core and F(0) containing the membrane proton channel, linked together by a central stalk and a peripheral stalk. During catalysis, ATP synthesis in the catalytic domain of F(1) is coupled via a rotary mechanism of the central stalk subunits to proton translocation.</text>
</comment>
<keyword evidence="3 13" id="KW-1003">Cell membrane</keyword>
<comment type="function">
    <text evidence="13">Component of the F(0) channel, it forms part of the peripheral stalk, linking F(1) to F(0).</text>
</comment>
<evidence type="ECO:0000256" key="13">
    <source>
        <dbReference type="HAMAP-Rule" id="MF_01398"/>
    </source>
</evidence>
<evidence type="ECO:0000256" key="1">
    <source>
        <dbReference type="ARBA" id="ARBA00005513"/>
    </source>
</evidence>
<dbReference type="InterPro" id="IPR005864">
    <property type="entry name" value="ATP_synth_F0_bsu_bac"/>
</dbReference>
<evidence type="ECO:0000256" key="11">
    <source>
        <dbReference type="ARBA" id="ARBA00025198"/>
    </source>
</evidence>
<accession>A0ABS4H2K5</accession>
<evidence type="ECO:0000256" key="12">
    <source>
        <dbReference type="ARBA" id="ARBA00037847"/>
    </source>
</evidence>
<evidence type="ECO:0000256" key="4">
    <source>
        <dbReference type="ARBA" id="ARBA00022547"/>
    </source>
</evidence>
<dbReference type="InterPro" id="IPR050059">
    <property type="entry name" value="ATP_synthase_B_chain"/>
</dbReference>
<evidence type="ECO:0000256" key="2">
    <source>
        <dbReference type="ARBA" id="ARBA00022448"/>
    </source>
</evidence>
<evidence type="ECO:0000256" key="5">
    <source>
        <dbReference type="ARBA" id="ARBA00022692"/>
    </source>
</evidence>
<feature type="transmembrane region" description="Helical" evidence="13">
    <location>
        <begin position="12"/>
        <end position="33"/>
    </location>
</feature>
<comment type="subunit">
    <text evidence="13">F-type ATPases have 2 components, F(1) - the catalytic core - and F(0) - the membrane proton channel. F(1) has five subunits: alpha(3), beta(3), gamma(1), delta(1), epsilon(1). F(0) has three main subunits: a(1), b(2) and c(10-14). The alpha and beta chains form an alternating ring which encloses part of the gamma chain. F(1) is attached to F(0) by a central stalk formed by the gamma and epsilon chains, while a peripheral stalk is formed by the delta and b chains.</text>
</comment>
<dbReference type="InterPro" id="IPR002146">
    <property type="entry name" value="ATP_synth_b/b'su_bac/chlpt"/>
</dbReference>
<evidence type="ECO:0000313" key="16">
    <source>
        <dbReference type="EMBL" id="MBP1936701.1"/>
    </source>
</evidence>
<keyword evidence="4 13" id="KW-0138">CF(0)</keyword>
<evidence type="ECO:0000256" key="7">
    <source>
        <dbReference type="ARBA" id="ARBA00022989"/>
    </source>
</evidence>